<feature type="domain" description="MDMPI C-terminal" evidence="1">
    <location>
        <begin position="152"/>
        <end position="250"/>
    </location>
</feature>
<gene>
    <name evidence="3" type="ORF">MQN93_19400</name>
</gene>
<dbReference type="PANTHER" id="PTHR40758:SF1">
    <property type="entry name" value="CONSERVED PROTEIN"/>
    <property type="match status" value="1"/>
</dbReference>
<name>A0ABS9XIJ9_9ACTN</name>
<proteinExistence type="predicted"/>
<dbReference type="Pfam" id="PF07398">
    <property type="entry name" value="MDMPI_C"/>
    <property type="match status" value="1"/>
</dbReference>
<dbReference type="NCBIfam" id="TIGR03083">
    <property type="entry name" value="maleylpyruvate isomerase family mycothiol-dependent enzyme"/>
    <property type="match status" value="1"/>
</dbReference>
<dbReference type="InterPro" id="IPR034660">
    <property type="entry name" value="DinB/YfiT-like"/>
</dbReference>
<dbReference type="RefSeq" id="WP_242710498.1">
    <property type="nucleotide sequence ID" value="NZ_JALDAX010000006.1"/>
</dbReference>
<evidence type="ECO:0000259" key="1">
    <source>
        <dbReference type="Pfam" id="PF07398"/>
    </source>
</evidence>
<dbReference type="InterPro" id="IPR010872">
    <property type="entry name" value="MDMPI_C-term_domain"/>
</dbReference>
<dbReference type="InterPro" id="IPR024344">
    <property type="entry name" value="MDMPI_metal-binding"/>
</dbReference>
<dbReference type="SUPFAM" id="SSF109854">
    <property type="entry name" value="DinB/YfiT-like putative metalloenzymes"/>
    <property type="match status" value="1"/>
</dbReference>
<dbReference type="EMBL" id="JALDAX010000006">
    <property type="protein sequence ID" value="MCI3241889.1"/>
    <property type="molecule type" value="Genomic_DNA"/>
</dbReference>
<sequence>MTSLTFDDYCQAIVSQTDLLSRRIRGADTATPVPTCPGWDLGRLLRHVGGDHRWAEEVVRTRSVEPVPADPVDDPAVYAHLDGDALVDWLGEGAEALAAALRAAGPGTRVWTPAHERSTALFWARRMTHETALHRADALLATGAEFTLDSALALDAVEEWLEFSTVPEAYEPTPEAPGLLAPDRTLHFEADGAGQWLVDLTGEQPTWQPWQQGTADAAATVRGPLTDLLLFLYRRPAPAVETRGDKDLLELWLRRTGFWLEA</sequence>
<keyword evidence="3" id="KW-0413">Isomerase</keyword>
<evidence type="ECO:0000313" key="3">
    <source>
        <dbReference type="EMBL" id="MCI3241889.1"/>
    </source>
</evidence>
<dbReference type="GO" id="GO:0016853">
    <property type="term" value="F:isomerase activity"/>
    <property type="evidence" value="ECO:0007669"/>
    <property type="project" value="UniProtKB-KW"/>
</dbReference>
<comment type="caution">
    <text evidence="3">The sequence shown here is derived from an EMBL/GenBank/DDBJ whole genome shotgun (WGS) entry which is preliminary data.</text>
</comment>
<protein>
    <submittedName>
        <fullName evidence="3">Maleylpyruvate isomerase family mycothiol-dependent enzyme</fullName>
    </submittedName>
</protein>
<evidence type="ECO:0000259" key="2">
    <source>
        <dbReference type="Pfam" id="PF11716"/>
    </source>
</evidence>
<accession>A0ABS9XIJ9</accession>
<organism evidence="3 4">
    <name type="scientific">Streptomyces spinosisporus</name>
    <dbReference type="NCBI Taxonomy" id="2927582"/>
    <lineage>
        <taxon>Bacteria</taxon>
        <taxon>Bacillati</taxon>
        <taxon>Actinomycetota</taxon>
        <taxon>Actinomycetes</taxon>
        <taxon>Kitasatosporales</taxon>
        <taxon>Streptomycetaceae</taxon>
        <taxon>Streptomyces</taxon>
    </lineage>
</organism>
<feature type="domain" description="Mycothiol-dependent maleylpyruvate isomerase metal-binding" evidence="2">
    <location>
        <begin position="12"/>
        <end position="138"/>
    </location>
</feature>
<dbReference type="Pfam" id="PF11716">
    <property type="entry name" value="MDMPI_N"/>
    <property type="match status" value="1"/>
</dbReference>
<dbReference type="Proteomes" id="UP001165270">
    <property type="component" value="Unassembled WGS sequence"/>
</dbReference>
<evidence type="ECO:0000313" key="4">
    <source>
        <dbReference type="Proteomes" id="UP001165270"/>
    </source>
</evidence>
<keyword evidence="4" id="KW-1185">Reference proteome</keyword>
<reference evidence="3" key="1">
    <citation type="submission" date="2022-03" db="EMBL/GenBank/DDBJ databases">
        <title>Streptomyces 7R015 and 7R016 isolated from Barleria lupulina in Thailand.</title>
        <authorList>
            <person name="Kanchanasin P."/>
            <person name="Phongsopitanun W."/>
            <person name="Tanasupawat S."/>
        </authorList>
    </citation>
    <scope>NUCLEOTIDE SEQUENCE</scope>
    <source>
        <strain evidence="3">7R016</strain>
    </source>
</reference>
<dbReference type="InterPro" id="IPR017517">
    <property type="entry name" value="Maleyloyr_isom"/>
</dbReference>
<dbReference type="PANTHER" id="PTHR40758">
    <property type="entry name" value="CONSERVED PROTEIN"/>
    <property type="match status" value="1"/>
</dbReference>